<feature type="region of interest" description="Disordered" evidence="1">
    <location>
        <begin position="702"/>
        <end position="729"/>
    </location>
</feature>
<feature type="region of interest" description="Disordered" evidence="1">
    <location>
        <begin position="271"/>
        <end position="363"/>
    </location>
</feature>
<feature type="compositionally biased region" description="Basic and acidic residues" evidence="1">
    <location>
        <begin position="354"/>
        <end position="363"/>
    </location>
</feature>
<dbReference type="EMBL" id="CAXKWB010015755">
    <property type="protein sequence ID" value="CAL4114349.1"/>
    <property type="molecule type" value="Genomic_DNA"/>
</dbReference>
<keyword evidence="3" id="KW-1185">Reference proteome</keyword>
<protein>
    <submittedName>
        <fullName evidence="2">Uncharacterized protein</fullName>
    </submittedName>
</protein>
<feature type="region of interest" description="Disordered" evidence="1">
    <location>
        <begin position="562"/>
        <end position="639"/>
    </location>
</feature>
<evidence type="ECO:0000313" key="3">
    <source>
        <dbReference type="Proteomes" id="UP001497623"/>
    </source>
</evidence>
<feature type="compositionally biased region" description="Polar residues" evidence="1">
    <location>
        <begin position="311"/>
        <end position="338"/>
    </location>
</feature>
<sequence>RKAVPVVGVAQCWVALPGNTARHGFPTSSSFINSRPHPVFNSVHHHQPIVSGLRQALPQSVWTSGPQTSYTSAAAASFLTQQPHPTVSGSYSTQHSVNCSTASGYSGVDVSRYSVGNSDYYQHKSNVETVTTIYDPRASEYNVYPSNSGVNRGYVKYTRPSASLEVPGSSNCNDWHDRSSSSLDVPRRGSIGFNTSRPSLAISKFYPAWAEKRQSTKSREARGPAWNELHQSTLGDVHYSNVGPQTDFNAINQQLANLGINITTRPNLAKTAASPAWSEKRQSTKSREAFESKPVTSNNNPGRNERRHTISRASTYASSTVTNGHNSSKNASPGNSSPIVRKPNLAKSAASRAWGERRQSTKTREALEAQLRNNSSSSYTQYTASNNNNYNVTNINSTYTSGQNLWNTQARSFETPRQVLNVAQGRHGSSLDTPRRGSIVYSNQNTNVSTVKGSSFIQGNTYAQGIYNGERRQSITQERPRSYSNINTGCPSIYSHIIPQTERRSSISKHISQPVTKTAYLSSLWQKTVSDDKYKSGNSSYFVKQPPSTSSSYQTALLGHQSASLEGPSSTPLGTINSAWQGRTASSVDTPRRESLRNVANSVSGTENKEDTPIVSNANASNIQSPNSVNKTESAPDIGRLSTGRRLSVRFSVPDKGKPVTITNTGETSTEVTTTEVTTTEVTTQVTASRTHSVKKRFFDSFRKNPTAVRQQQQTPKSPTKQTKSTMKKNKLLNLIL</sequence>
<feature type="compositionally biased region" description="Low complexity" evidence="1">
    <location>
        <begin position="711"/>
        <end position="725"/>
    </location>
</feature>
<dbReference type="Proteomes" id="UP001497623">
    <property type="component" value="Unassembled WGS sequence"/>
</dbReference>
<name>A0AAV2R413_MEGNR</name>
<feature type="non-terminal residue" evidence="2">
    <location>
        <position position="737"/>
    </location>
</feature>
<feature type="compositionally biased region" description="Polar residues" evidence="1">
    <location>
        <begin position="562"/>
        <end position="589"/>
    </location>
</feature>
<gene>
    <name evidence="2" type="ORF">MNOR_LOCUS20402</name>
</gene>
<feature type="non-terminal residue" evidence="2">
    <location>
        <position position="1"/>
    </location>
</feature>
<evidence type="ECO:0000313" key="2">
    <source>
        <dbReference type="EMBL" id="CAL4114349.1"/>
    </source>
</evidence>
<reference evidence="2 3" key="1">
    <citation type="submission" date="2024-05" db="EMBL/GenBank/DDBJ databases">
        <authorList>
            <person name="Wallberg A."/>
        </authorList>
    </citation>
    <scope>NUCLEOTIDE SEQUENCE [LARGE SCALE GENOMIC DNA]</scope>
</reference>
<feature type="compositionally biased region" description="Basic and acidic residues" evidence="1">
    <location>
        <begin position="278"/>
        <end position="291"/>
    </location>
</feature>
<accession>A0AAV2R413</accession>
<organism evidence="2 3">
    <name type="scientific">Meganyctiphanes norvegica</name>
    <name type="common">Northern krill</name>
    <name type="synonym">Thysanopoda norvegica</name>
    <dbReference type="NCBI Taxonomy" id="48144"/>
    <lineage>
        <taxon>Eukaryota</taxon>
        <taxon>Metazoa</taxon>
        <taxon>Ecdysozoa</taxon>
        <taxon>Arthropoda</taxon>
        <taxon>Crustacea</taxon>
        <taxon>Multicrustacea</taxon>
        <taxon>Malacostraca</taxon>
        <taxon>Eumalacostraca</taxon>
        <taxon>Eucarida</taxon>
        <taxon>Euphausiacea</taxon>
        <taxon>Euphausiidae</taxon>
        <taxon>Meganyctiphanes</taxon>
    </lineage>
</organism>
<feature type="compositionally biased region" description="Polar residues" evidence="1">
    <location>
        <begin position="614"/>
        <end position="633"/>
    </location>
</feature>
<evidence type="ECO:0000256" key="1">
    <source>
        <dbReference type="SAM" id="MobiDB-lite"/>
    </source>
</evidence>
<proteinExistence type="predicted"/>
<dbReference type="AlphaFoldDB" id="A0AAV2R413"/>
<comment type="caution">
    <text evidence="2">The sequence shown here is derived from an EMBL/GenBank/DDBJ whole genome shotgun (WGS) entry which is preliminary data.</text>
</comment>